<dbReference type="InterPro" id="IPR006500">
    <property type="entry name" value="Helicase_put_C_phage/plasmid"/>
</dbReference>
<dbReference type="NCBIfam" id="TIGR01613">
    <property type="entry name" value="primase_Cterm"/>
    <property type="match status" value="1"/>
</dbReference>
<dbReference type="PANTHER" id="PTHR35372">
    <property type="entry name" value="ATP BINDING PROTEIN-RELATED"/>
    <property type="match status" value="1"/>
</dbReference>
<organism evidence="5 6">
    <name type="scientific">Candidatus Butyricicoccus avistercoris</name>
    <dbReference type="NCBI Taxonomy" id="2838518"/>
    <lineage>
        <taxon>Bacteria</taxon>
        <taxon>Bacillati</taxon>
        <taxon>Bacillota</taxon>
        <taxon>Clostridia</taxon>
        <taxon>Eubacteriales</taxon>
        <taxon>Butyricicoccaceae</taxon>
        <taxon>Butyricicoccus</taxon>
    </lineage>
</organism>
<evidence type="ECO:0000256" key="2">
    <source>
        <dbReference type="ARBA" id="ARBA00022801"/>
    </source>
</evidence>
<dbReference type="InterPro" id="IPR045455">
    <property type="entry name" value="NrS-1_pol-like_helicase"/>
</dbReference>
<dbReference type="GO" id="GO:0005524">
    <property type="term" value="F:ATP binding"/>
    <property type="evidence" value="ECO:0007669"/>
    <property type="project" value="UniProtKB-KW"/>
</dbReference>
<evidence type="ECO:0000313" key="6">
    <source>
        <dbReference type="Proteomes" id="UP000886808"/>
    </source>
</evidence>
<gene>
    <name evidence="5" type="ORF">H9746_04590</name>
</gene>
<reference evidence="5" key="1">
    <citation type="journal article" date="2021" name="PeerJ">
        <title>Extensive microbial diversity within the chicken gut microbiome revealed by metagenomics and culture.</title>
        <authorList>
            <person name="Gilroy R."/>
            <person name="Ravi A."/>
            <person name="Getino M."/>
            <person name="Pursley I."/>
            <person name="Horton D.L."/>
            <person name="Alikhan N.F."/>
            <person name="Baker D."/>
            <person name="Gharbi K."/>
            <person name="Hall N."/>
            <person name="Watson M."/>
            <person name="Adriaenssens E.M."/>
            <person name="Foster-Nyarko E."/>
            <person name="Jarju S."/>
            <person name="Secka A."/>
            <person name="Antonio M."/>
            <person name="Oren A."/>
            <person name="Chaudhuri R.R."/>
            <person name="La Ragione R."/>
            <person name="Hildebrand F."/>
            <person name="Pallen M.J."/>
        </authorList>
    </citation>
    <scope>NUCLEOTIDE SEQUENCE</scope>
    <source>
        <strain evidence="5">CHK193-4272</strain>
    </source>
</reference>
<name>A0A9D1THI4_9FIRM</name>
<keyword evidence="1" id="KW-0547">Nucleotide-binding</keyword>
<dbReference type="PANTHER" id="PTHR35372:SF2">
    <property type="entry name" value="SF3 HELICASE DOMAIN-CONTAINING PROTEIN"/>
    <property type="match status" value="1"/>
</dbReference>
<dbReference type="InterPro" id="IPR051620">
    <property type="entry name" value="ORF904-like_C"/>
</dbReference>
<dbReference type="InterPro" id="IPR014015">
    <property type="entry name" value="Helicase_SF3_DNA-vir"/>
</dbReference>
<dbReference type="AlphaFoldDB" id="A0A9D1THI4"/>
<dbReference type="PROSITE" id="PS51206">
    <property type="entry name" value="SF3_HELICASE_1"/>
    <property type="match status" value="1"/>
</dbReference>
<evidence type="ECO:0000259" key="4">
    <source>
        <dbReference type="PROSITE" id="PS51206"/>
    </source>
</evidence>
<dbReference type="EMBL" id="DXIE01000028">
    <property type="protein sequence ID" value="HIV62112.1"/>
    <property type="molecule type" value="Genomic_DNA"/>
</dbReference>
<reference evidence="5" key="2">
    <citation type="submission" date="2021-04" db="EMBL/GenBank/DDBJ databases">
        <authorList>
            <person name="Gilroy R."/>
        </authorList>
    </citation>
    <scope>NUCLEOTIDE SEQUENCE</scope>
    <source>
        <strain evidence="5">CHK193-4272</strain>
    </source>
</reference>
<protein>
    <recommendedName>
        <fullName evidence="4">SF3 helicase domain-containing protein</fullName>
    </recommendedName>
</protein>
<evidence type="ECO:0000313" key="5">
    <source>
        <dbReference type="EMBL" id="HIV62112.1"/>
    </source>
</evidence>
<comment type="caution">
    <text evidence="5">The sequence shown here is derived from an EMBL/GenBank/DDBJ whole genome shotgun (WGS) entry which is preliminary data.</text>
</comment>
<sequence>MKSQISFDIENLDKSPYLLNTPQYTYDLRYGIEEGRKDHDPNDLITKVTKVEPSAEGYEVWQKCLKLFFQDNSELINYIQKIIGMIVFGKVYSETLFIAYGSGCNGKSTFFNSIAKVLGSYSGLLSADLLTKQSVRNAKYEIAELKGKRLVISSELEEGKDLNTAIIKQLCSTDKIKAEKKYRDPFEFEPTHTLVLCTNHLPRINVKDKGTWRRIVIIPFETTIEEYNDIKNYTDYLVNKAGGAILRWIIEGAKKAYNLNFSIEMPDIIKKNIDYYKDKKDSLERFIDECCDVKDDVKEGSQNLFQAYRNYCNKISENPKTRNKFYEDITNLNFKKNRTKNGVFINGIKLK</sequence>
<dbReference type="InterPro" id="IPR027417">
    <property type="entry name" value="P-loop_NTPase"/>
</dbReference>
<dbReference type="Pfam" id="PF19263">
    <property type="entry name" value="DUF5906"/>
    <property type="match status" value="1"/>
</dbReference>
<keyword evidence="2" id="KW-0378">Hydrolase</keyword>
<dbReference type="Proteomes" id="UP000886808">
    <property type="component" value="Unassembled WGS sequence"/>
</dbReference>
<dbReference type="InterPro" id="IPR014818">
    <property type="entry name" value="Phage/plasmid_primase_P4_C"/>
</dbReference>
<keyword evidence="3" id="KW-0067">ATP-binding</keyword>
<dbReference type="GO" id="GO:0016787">
    <property type="term" value="F:hydrolase activity"/>
    <property type="evidence" value="ECO:0007669"/>
    <property type="project" value="UniProtKB-KW"/>
</dbReference>
<dbReference type="SUPFAM" id="SSF52540">
    <property type="entry name" value="P-loop containing nucleoside triphosphate hydrolases"/>
    <property type="match status" value="1"/>
</dbReference>
<accession>A0A9D1THI4</accession>
<dbReference type="Pfam" id="PF08706">
    <property type="entry name" value="D5_N"/>
    <property type="match status" value="1"/>
</dbReference>
<dbReference type="Gene3D" id="3.40.50.300">
    <property type="entry name" value="P-loop containing nucleotide triphosphate hydrolases"/>
    <property type="match status" value="1"/>
</dbReference>
<feature type="domain" description="SF3 helicase" evidence="4">
    <location>
        <begin position="74"/>
        <end position="233"/>
    </location>
</feature>
<evidence type="ECO:0000256" key="3">
    <source>
        <dbReference type="ARBA" id="ARBA00022840"/>
    </source>
</evidence>
<proteinExistence type="predicted"/>
<evidence type="ECO:0000256" key="1">
    <source>
        <dbReference type="ARBA" id="ARBA00022741"/>
    </source>
</evidence>